<dbReference type="AlphaFoldDB" id="A0A2P5Y1W6"/>
<reference evidence="3 4" key="1">
    <citation type="submission" date="2015-01" db="EMBL/GenBank/DDBJ databases">
        <title>Genome of allotetraploid Gossypium barbadense reveals genomic plasticity and fiber elongation in cotton evolution.</title>
        <authorList>
            <person name="Chen X."/>
            <person name="Liu X."/>
            <person name="Zhao B."/>
            <person name="Zheng H."/>
            <person name="Hu Y."/>
            <person name="Lu G."/>
            <person name="Yang C."/>
            <person name="Chen J."/>
            <person name="Shan C."/>
            <person name="Zhang L."/>
            <person name="Zhou Y."/>
            <person name="Wang L."/>
            <person name="Guo W."/>
            <person name="Bai Y."/>
            <person name="Ruan J."/>
            <person name="Shangguan X."/>
            <person name="Mao Y."/>
            <person name="Jiang J."/>
            <person name="Zhu Y."/>
            <person name="Lei J."/>
            <person name="Kang H."/>
            <person name="Chen S."/>
            <person name="He X."/>
            <person name="Wang R."/>
            <person name="Wang Y."/>
            <person name="Chen J."/>
            <person name="Wang L."/>
            <person name="Yu S."/>
            <person name="Wang B."/>
            <person name="Wei J."/>
            <person name="Song S."/>
            <person name="Lu X."/>
            <person name="Gao Z."/>
            <person name="Gu W."/>
            <person name="Deng X."/>
            <person name="Ma D."/>
            <person name="Wang S."/>
            <person name="Liang W."/>
            <person name="Fang L."/>
            <person name="Cai C."/>
            <person name="Zhu X."/>
            <person name="Zhou B."/>
            <person name="Zhang Y."/>
            <person name="Chen Z."/>
            <person name="Xu S."/>
            <person name="Zhu R."/>
            <person name="Wang S."/>
            <person name="Zhang T."/>
            <person name="Zhao G."/>
        </authorList>
    </citation>
    <scope>NUCLEOTIDE SEQUENCE [LARGE SCALE GENOMIC DNA]</scope>
    <source>
        <strain evidence="4">cv. Xinhai21</strain>
        <tissue evidence="3">Leaf</tissue>
    </source>
</reference>
<feature type="coiled-coil region" evidence="1">
    <location>
        <begin position="28"/>
        <end position="55"/>
    </location>
</feature>
<evidence type="ECO:0000313" key="3">
    <source>
        <dbReference type="EMBL" id="PPS09567.1"/>
    </source>
</evidence>
<keyword evidence="2" id="KW-0472">Membrane</keyword>
<evidence type="ECO:0000256" key="2">
    <source>
        <dbReference type="SAM" id="Phobius"/>
    </source>
</evidence>
<keyword evidence="2" id="KW-1133">Transmembrane helix</keyword>
<evidence type="ECO:0000313" key="4">
    <source>
        <dbReference type="Proteomes" id="UP000239757"/>
    </source>
</evidence>
<proteinExistence type="predicted"/>
<accession>A0A2P5Y1W6</accession>
<keyword evidence="1" id="KW-0175">Coiled coil</keyword>
<protein>
    <submittedName>
        <fullName evidence="3">Uncharacterized protein</fullName>
    </submittedName>
</protein>
<keyword evidence="2" id="KW-0812">Transmembrane</keyword>
<gene>
    <name evidence="3" type="ORF">GOBAR_AA11077</name>
</gene>
<dbReference type="OrthoDB" id="1677215at2759"/>
<sequence length="107" mass="12244">MDYVRIIFAVIGFSTSFIFVLPISIEKLRIISQALEHAEERVVRFQERHDRILGQICSYYMVNQDLEDALAGARAAMNEALEFAVGLRKMQLQILRSLTEVDAFHVG</sequence>
<name>A0A2P5Y1W6_GOSBA</name>
<dbReference type="EMBL" id="KZ663843">
    <property type="protein sequence ID" value="PPS09567.1"/>
    <property type="molecule type" value="Genomic_DNA"/>
</dbReference>
<organism evidence="3 4">
    <name type="scientific">Gossypium barbadense</name>
    <name type="common">Sea Island cotton</name>
    <name type="synonym">Hibiscus barbadensis</name>
    <dbReference type="NCBI Taxonomy" id="3634"/>
    <lineage>
        <taxon>Eukaryota</taxon>
        <taxon>Viridiplantae</taxon>
        <taxon>Streptophyta</taxon>
        <taxon>Embryophyta</taxon>
        <taxon>Tracheophyta</taxon>
        <taxon>Spermatophyta</taxon>
        <taxon>Magnoliopsida</taxon>
        <taxon>eudicotyledons</taxon>
        <taxon>Gunneridae</taxon>
        <taxon>Pentapetalae</taxon>
        <taxon>rosids</taxon>
        <taxon>malvids</taxon>
        <taxon>Malvales</taxon>
        <taxon>Malvaceae</taxon>
        <taxon>Malvoideae</taxon>
        <taxon>Gossypium</taxon>
    </lineage>
</organism>
<evidence type="ECO:0000256" key="1">
    <source>
        <dbReference type="SAM" id="Coils"/>
    </source>
</evidence>
<dbReference type="Proteomes" id="UP000239757">
    <property type="component" value="Unassembled WGS sequence"/>
</dbReference>
<feature type="transmembrane region" description="Helical" evidence="2">
    <location>
        <begin position="6"/>
        <end position="25"/>
    </location>
</feature>